<gene>
    <name evidence="2" type="ORF">EBB45_19000</name>
</gene>
<evidence type="ECO:0000313" key="3">
    <source>
        <dbReference type="Proteomes" id="UP000274033"/>
    </source>
</evidence>
<dbReference type="Proteomes" id="UP000274033">
    <property type="component" value="Unassembled WGS sequence"/>
</dbReference>
<feature type="region of interest" description="Disordered" evidence="1">
    <location>
        <begin position="74"/>
        <end position="98"/>
    </location>
</feature>
<keyword evidence="3" id="KW-1185">Reference proteome</keyword>
<organism evidence="2 3">
    <name type="scientific">Lysinibacillus composti</name>
    <dbReference type="NCBI Taxonomy" id="720633"/>
    <lineage>
        <taxon>Bacteria</taxon>
        <taxon>Bacillati</taxon>
        <taxon>Bacillota</taxon>
        <taxon>Bacilli</taxon>
        <taxon>Bacillales</taxon>
        <taxon>Bacillaceae</taxon>
        <taxon>Lysinibacillus</taxon>
    </lineage>
</organism>
<accession>A0A3N9U4N2</accession>
<evidence type="ECO:0000256" key="1">
    <source>
        <dbReference type="SAM" id="MobiDB-lite"/>
    </source>
</evidence>
<sequence length="166" mass="19215">MNLEQKMAEIFEIILDEMKTNPSFAEKLAGIFIEEKPEKLNEPILFDQEDGQELSLQQENAELPVSKHAGIEEVVETKGKSTDKSSNRRKRKPAKFNPETILIDQGKEALQHRLETLEVIELKDIISEFGMDPAKKTTRWRKKERFVDHILDVALNQIEKGNAFRR</sequence>
<feature type="compositionally biased region" description="Basic and acidic residues" evidence="1">
    <location>
        <begin position="74"/>
        <end position="86"/>
    </location>
</feature>
<evidence type="ECO:0000313" key="2">
    <source>
        <dbReference type="EMBL" id="RQW71541.1"/>
    </source>
</evidence>
<dbReference type="OrthoDB" id="8451229at2"/>
<protein>
    <submittedName>
        <fullName evidence="2">Uncharacterized protein</fullName>
    </submittedName>
</protein>
<dbReference type="AlphaFoldDB" id="A0A3N9U4N2"/>
<dbReference type="RefSeq" id="WP_124766916.1">
    <property type="nucleotide sequence ID" value="NZ_JAFBDY010000034.1"/>
</dbReference>
<proteinExistence type="predicted"/>
<name>A0A3N9U4N2_9BACI</name>
<reference evidence="2 3" key="1">
    <citation type="journal article" date="2013" name="J. Microbiol.">
        <title>Lysinibacillus chungkukjangi sp. nov., isolated from Chungkukjang, Korean fermented soybean food.</title>
        <authorList>
            <person name="Kim S.J."/>
            <person name="Jang Y.H."/>
            <person name="Hamada M."/>
            <person name="Ahn J.H."/>
            <person name="Weon H.Y."/>
            <person name="Suzuki K."/>
            <person name="Whang K.S."/>
            <person name="Kwon S.W."/>
        </authorList>
    </citation>
    <scope>NUCLEOTIDE SEQUENCE [LARGE SCALE GENOMIC DNA]</scope>
    <source>
        <strain evidence="2 3">MCCC 1A12701</strain>
    </source>
</reference>
<dbReference type="EMBL" id="RRCT01000032">
    <property type="protein sequence ID" value="RQW71541.1"/>
    <property type="molecule type" value="Genomic_DNA"/>
</dbReference>
<comment type="caution">
    <text evidence="2">The sequence shown here is derived from an EMBL/GenBank/DDBJ whole genome shotgun (WGS) entry which is preliminary data.</text>
</comment>